<evidence type="ECO:0000313" key="3">
    <source>
        <dbReference type="EMBL" id="KAG7396863.1"/>
    </source>
</evidence>
<dbReference type="AlphaFoldDB" id="A0A8T1WYN6"/>
<dbReference type="PROSITE" id="PS50013">
    <property type="entry name" value="CHROMO_2"/>
    <property type="match status" value="1"/>
</dbReference>
<comment type="caution">
    <text evidence="3">The sequence shown here is derived from an EMBL/GenBank/DDBJ whole genome shotgun (WGS) entry which is preliminary data.</text>
</comment>
<evidence type="ECO:0000256" key="1">
    <source>
        <dbReference type="SAM" id="MobiDB-lite"/>
    </source>
</evidence>
<dbReference type="Proteomes" id="UP000693981">
    <property type="component" value="Unassembled WGS sequence"/>
</dbReference>
<accession>A0A8T1WYN6</accession>
<dbReference type="OrthoDB" id="1918685at2759"/>
<dbReference type="SMART" id="SM00298">
    <property type="entry name" value="CHROMO"/>
    <property type="match status" value="1"/>
</dbReference>
<feature type="compositionally biased region" description="Acidic residues" evidence="1">
    <location>
        <begin position="372"/>
        <end position="404"/>
    </location>
</feature>
<sequence length="553" mass="63328">MAQDPPVRPKRQDLYTKMHLGLDHVMAKLLLDAPPLPESLKLQTETQSLSKTWSQISSSFEKRKVMLQNRKQTDKEKKKKKKKDAKQQEEPVKKQKTPKEKIKQKKVQKSSKKSPAVSPNSGRNSPRVVKTERKKVKSPRVVKTERTVHSPVTAAPEVSLDSYDAFLLKKLRKQPLCENLVYGTNKYNAIVKWLEVDNGKDGGASSDLMKLLAKMARASKTTKPSLSRKRSLESLDEALEAERRRKRKGKQRLAKENKEDDEEEEEMEYGGGYSDSDEAEFMPELYDSPPRGEKAKTRARGRPSKKQKKHAEEEEEKSAVSVSTTSSKDHLDAVVAKIRADKVVLGDADTKYLSYDKTATPGNSSHSAIVLDDSEEEEEEEEETKETEPDDDHESSTDEDNDLFDLNEEDVYVVEAILCVKEGRALLSAGVRRPKEADLYLVKWDGYDELTWEPDENIPQRLIEMFRERERAKRACQYQIKTYHERKVVMNVTTGTREVIYMLQWINQELPVWEARSTLPAKTALWLDKVLGAGPSSSKKRRDTKLAKQYIYQ</sequence>
<feature type="compositionally biased region" description="Basic residues" evidence="1">
    <location>
        <begin position="297"/>
        <end position="309"/>
    </location>
</feature>
<protein>
    <recommendedName>
        <fullName evidence="2">Chromo domain-containing protein</fullName>
    </recommendedName>
</protein>
<feature type="domain" description="Chromo" evidence="2">
    <location>
        <begin position="412"/>
        <end position="495"/>
    </location>
</feature>
<feature type="compositionally biased region" description="Acidic residues" evidence="1">
    <location>
        <begin position="259"/>
        <end position="268"/>
    </location>
</feature>
<reference evidence="3" key="1">
    <citation type="submission" date="2021-02" db="EMBL/GenBank/DDBJ databases">
        <authorList>
            <person name="Palmer J.M."/>
        </authorList>
    </citation>
    <scope>NUCLEOTIDE SEQUENCE</scope>
    <source>
        <strain evidence="3">SCRP23</strain>
    </source>
</reference>
<feature type="compositionally biased region" description="Basic and acidic residues" evidence="1">
    <location>
        <begin position="85"/>
        <end position="101"/>
    </location>
</feature>
<feature type="region of interest" description="Disordered" evidence="1">
    <location>
        <begin position="354"/>
        <end position="404"/>
    </location>
</feature>
<proteinExistence type="predicted"/>
<name>A0A8T1WYN6_9STRA</name>
<dbReference type="InterPro" id="IPR000953">
    <property type="entry name" value="Chromo/chromo_shadow_dom"/>
</dbReference>
<feature type="compositionally biased region" description="Basic residues" evidence="1">
    <location>
        <begin position="102"/>
        <end position="112"/>
    </location>
</feature>
<organism evidence="3 4">
    <name type="scientific">Phytophthora boehmeriae</name>
    <dbReference type="NCBI Taxonomy" id="109152"/>
    <lineage>
        <taxon>Eukaryota</taxon>
        <taxon>Sar</taxon>
        <taxon>Stramenopiles</taxon>
        <taxon>Oomycota</taxon>
        <taxon>Peronosporomycetes</taxon>
        <taxon>Peronosporales</taxon>
        <taxon>Peronosporaceae</taxon>
        <taxon>Phytophthora</taxon>
    </lineage>
</organism>
<feature type="region of interest" description="Disordered" evidence="1">
    <location>
        <begin position="241"/>
        <end position="330"/>
    </location>
</feature>
<keyword evidence="4" id="KW-1185">Reference proteome</keyword>
<dbReference type="EMBL" id="JAGDFL010000136">
    <property type="protein sequence ID" value="KAG7396863.1"/>
    <property type="molecule type" value="Genomic_DNA"/>
</dbReference>
<feature type="compositionally biased region" description="Polar residues" evidence="1">
    <location>
        <begin position="42"/>
        <end position="59"/>
    </location>
</feature>
<evidence type="ECO:0000259" key="2">
    <source>
        <dbReference type="PROSITE" id="PS50013"/>
    </source>
</evidence>
<feature type="region of interest" description="Disordered" evidence="1">
    <location>
        <begin position="42"/>
        <end position="148"/>
    </location>
</feature>
<dbReference type="Pfam" id="PF00385">
    <property type="entry name" value="Chromo"/>
    <property type="match status" value="1"/>
</dbReference>
<dbReference type="InterPro" id="IPR023780">
    <property type="entry name" value="Chromo_domain"/>
</dbReference>
<gene>
    <name evidence="3" type="ORF">PHYBOEH_001620</name>
</gene>
<evidence type="ECO:0000313" key="4">
    <source>
        <dbReference type="Proteomes" id="UP000693981"/>
    </source>
</evidence>